<keyword evidence="2" id="KW-0732">Signal</keyword>
<evidence type="ECO:0000313" key="3">
    <source>
        <dbReference type="EMBL" id="ERN14307.1"/>
    </source>
</evidence>
<dbReference type="Gramene" id="ERN14307">
    <property type="protein sequence ID" value="ERN14307"/>
    <property type="gene ID" value="AMTR_s00033p00190860"/>
</dbReference>
<dbReference type="AlphaFoldDB" id="U5CYT7"/>
<evidence type="ECO:0000313" key="4">
    <source>
        <dbReference type="Proteomes" id="UP000017836"/>
    </source>
</evidence>
<keyword evidence="4" id="KW-1185">Reference proteome</keyword>
<feature type="signal peptide" evidence="2">
    <location>
        <begin position="1"/>
        <end position="31"/>
    </location>
</feature>
<protein>
    <submittedName>
        <fullName evidence="3">Uncharacterized protein</fullName>
    </submittedName>
</protein>
<feature type="chain" id="PRO_5004658451" evidence="2">
    <location>
        <begin position="32"/>
        <end position="129"/>
    </location>
</feature>
<organism evidence="3 4">
    <name type="scientific">Amborella trichopoda</name>
    <dbReference type="NCBI Taxonomy" id="13333"/>
    <lineage>
        <taxon>Eukaryota</taxon>
        <taxon>Viridiplantae</taxon>
        <taxon>Streptophyta</taxon>
        <taxon>Embryophyta</taxon>
        <taxon>Tracheophyta</taxon>
        <taxon>Spermatophyta</taxon>
        <taxon>Magnoliopsida</taxon>
        <taxon>Amborellales</taxon>
        <taxon>Amborellaceae</taxon>
        <taxon>Amborella</taxon>
    </lineage>
</organism>
<gene>
    <name evidence="3" type="ORF">AMTR_s00033p00190860</name>
</gene>
<feature type="region of interest" description="Disordered" evidence="1">
    <location>
        <begin position="101"/>
        <end position="129"/>
    </location>
</feature>
<sequence>MAFSKPWFSWFPWFIWPTLLLLATPHQHVEAMRCYLLTCVDGPPSIEVPRVVITFPGNNGMEPPPLRVRIIPGIVIEPEPSPSSSSGPVLPSPSIVSSLPPPFAASSAPPPPATPAPPPSSTASPPPVV</sequence>
<reference evidence="4" key="1">
    <citation type="journal article" date="2013" name="Science">
        <title>The Amborella genome and the evolution of flowering plants.</title>
        <authorList>
            <consortium name="Amborella Genome Project"/>
        </authorList>
    </citation>
    <scope>NUCLEOTIDE SEQUENCE [LARGE SCALE GENOMIC DNA]</scope>
</reference>
<dbReference type="HOGENOM" id="CLU_1951674_0_0_1"/>
<name>U5CYT7_AMBTC</name>
<proteinExistence type="predicted"/>
<evidence type="ECO:0000256" key="1">
    <source>
        <dbReference type="SAM" id="MobiDB-lite"/>
    </source>
</evidence>
<dbReference type="EMBL" id="KI392557">
    <property type="protein sequence ID" value="ERN14307.1"/>
    <property type="molecule type" value="Genomic_DNA"/>
</dbReference>
<dbReference type="Proteomes" id="UP000017836">
    <property type="component" value="Unassembled WGS sequence"/>
</dbReference>
<evidence type="ECO:0000256" key="2">
    <source>
        <dbReference type="SAM" id="SignalP"/>
    </source>
</evidence>
<accession>U5CYT7</accession>